<dbReference type="Gene3D" id="2.130.10.10">
    <property type="entry name" value="YVTN repeat-like/Quinoprotein amine dehydrogenase"/>
    <property type="match status" value="1"/>
</dbReference>
<dbReference type="PRINTS" id="PR00320">
    <property type="entry name" value="GPROTEINBRPT"/>
</dbReference>
<keyword evidence="8" id="KW-0576">Peroxisome</keyword>
<dbReference type="InterPro" id="IPR020472">
    <property type="entry name" value="WD40_PAC1"/>
</dbReference>
<dbReference type="PANTHER" id="PTHR46027">
    <property type="entry name" value="PEROXISOMAL TARGETING SIGNAL 2 RECEPTOR"/>
    <property type="match status" value="1"/>
</dbReference>
<dbReference type="PROSITE" id="PS50082">
    <property type="entry name" value="WD_REPEATS_2"/>
    <property type="match status" value="2"/>
</dbReference>
<dbReference type="GO" id="GO:0005829">
    <property type="term" value="C:cytosol"/>
    <property type="evidence" value="ECO:0007669"/>
    <property type="project" value="UniProtKB-SubCell"/>
</dbReference>
<evidence type="ECO:0000256" key="7">
    <source>
        <dbReference type="ARBA" id="ARBA00022927"/>
    </source>
</evidence>
<feature type="repeat" description="WD" evidence="11">
    <location>
        <begin position="148"/>
        <end position="190"/>
    </location>
</feature>
<dbReference type="Pfam" id="PF00400">
    <property type="entry name" value="WD40"/>
    <property type="match status" value="3"/>
</dbReference>
<keyword evidence="12" id="KW-0675">Receptor</keyword>
<dbReference type="PROSITE" id="PS50294">
    <property type="entry name" value="WD_REPEATS_REGION"/>
    <property type="match status" value="2"/>
</dbReference>
<evidence type="ECO:0000313" key="12">
    <source>
        <dbReference type="EMBL" id="GIY00541.1"/>
    </source>
</evidence>
<dbReference type="InterPro" id="IPR019775">
    <property type="entry name" value="WD40_repeat_CS"/>
</dbReference>
<evidence type="ECO:0000256" key="3">
    <source>
        <dbReference type="ARBA" id="ARBA00022448"/>
    </source>
</evidence>
<dbReference type="GO" id="GO:0005782">
    <property type="term" value="C:peroxisomal matrix"/>
    <property type="evidence" value="ECO:0007669"/>
    <property type="project" value="UniProtKB-SubCell"/>
</dbReference>
<keyword evidence="5 11" id="KW-0853">WD repeat</keyword>
<organism evidence="12 13">
    <name type="scientific">Caerostris darwini</name>
    <dbReference type="NCBI Taxonomy" id="1538125"/>
    <lineage>
        <taxon>Eukaryota</taxon>
        <taxon>Metazoa</taxon>
        <taxon>Ecdysozoa</taxon>
        <taxon>Arthropoda</taxon>
        <taxon>Chelicerata</taxon>
        <taxon>Arachnida</taxon>
        <taxon>Araneae</taxon>
        <taxon>Araneomorphae</taxon>
        <taxon>Entelegynae</taxon>
        <taxon>Araneoidea</taxon>
        <taxon>Araneidae</taxon>
        <taxon>Caerostris</taxon>
    </lineage>
</organism>
<comment type="similarity">
    <text evidence="9">Belongs to the WD repeat peroxin-7 family.</text>
</comment>
<evidence type="ECO:0000313" key="13">
    <source>
        <dbReference type="Proteomes" id="UP001054837"/>
    </source>
</evidence>
<keyword evidence="6" id="KW-0677">Repeat</keyword>
<protein>
    <recommendedName>
        <fullName evidence="10">Peroxin-7</fullName>
    </recommendedName>
</protein>
<evidence type="ECO:0000256" key="1">
    <source>
        <dbReference type="ARBA" id="ARBA00004253"/>
    </source>
</evidence>
<keyword evidence="7" id="KW-0653">Protein transport</keyword>
<evidence type="ECO:0000256" key="6">
    <source>
        <dbReference type="ARBA" id="ARBA00022737"/>
    </source>
</evidence>
<evidence type="ECO:0000256" key="5">
    <source>
        <dbReference type="ARBA" id="ARBA00022574"/>
    </source>
</evidence>
<dbReference type="SMART" id="SM00320">
    <property type="entry name" value="WD40"/>
    <property type="match status" value="5"/>
</dbReference>
<evidence type="ECO:0000256" key="11">
    <source>
        <dbReference type="PROSITE-ProRule" id="PRU00221"/>
    </source>
</evidence>
<dbReference type="GO" id="GO:0016558">
    <property type="term" value="P:protein import into peroxisome matrix"/>
    <property type="evidence" value="ECO:0007669"/>
    <property type="project" value="InterPro"/>
</dbReference>
<dbReference type="SUPFAM" id="SSF50978">
    <property type="entry name" value="WD40 repeat-like"/>
    <property type="match status" value="1"/>
</dbReference>
<sequence>MYDVTSSFNTGEYHGYNVKYSPFRKNLLACAASENFGLAGKGGLFVLEVRNSKQITPLTHRNWVDGIYDVSWSELNPELLLTSCNDGTILIWDIILGPDPVSSYKIHDKEVLSVEWNPQNAYTYILSASWDHTVKLWDPFSAKEVSAFLEHSNQVFQASWSPHCVETFASVSADGTLRLWDIRTPQQSIACYHHDSEVLCCDWDKIDSGIIATVRRIKFSPFEPGRLASVSYDFTTRFWDWNETQALQIRKEHSEFVFGLDFNPKTRNEVCDCAWDSLLCIYNNRT</sequence>
<evidence type="ECO:0000256" key="10">
    <source>
        <dbReference type="ARBA" id="ARBA00032565"/>
    </source>
</evidence>
<dbReference type="InterPro" id="IPR036322">
    <property type="entry name" value="WD40_repeat_dom_sf"/>
</dbReference>
<dbReference type="InterPro" id="IPR015943">
    <property type="entry name" value="WD40/YVTN_repeat-like_dom_sf"/>
</dbReference>
<dbReference type="EMBL" id="BPLQ01003440">
    <property type="protein sequence ID" value="GIY00541.1"/>
    <property type="molecule type" value="Genomic_DNA"/>
</dbReference>
<dbReference type="AlphaFoldDB" id="A0AAV4PUF0"/>
<dbReference type="Proteomes" id="UP001054837">
    <property type="component" value="Unassembled WGS sequence"/>
</dbReference>
<keyword evidence="13" id="KW-1185">Reference proteome</keyword>
<evidence type="ECO:0000256" key="4">
    <source>
        <dbReference type="ARBA" id="ARBA00022490"/>
    </source>
</evidence>
<dbReference type="PROSITE" id="PS00678">
    <property type="entry name" value="WD_REPEATS_1"/>
    <property type="match status" value="1"/>
</dbReference>
<comment type="subcellular location">
    <subcellularLocation>
        <location evidence="2">Cytoplasm</location>
        <location evidence="2">Cytosol</location>
    </subcellularLocation>
    <subcellularLocation>
        <location evidence="1">Peroxisome matrix</location>
    </subcellularLocation>
</comment>
<dbReference type="InterPro" id="IPR001680">
    <property type="entry name" value="WD40_rpt"/>
</dbReference>
<reference evidence="12 13" key="1">
    <citation type="submission" date="2021-06" db="EMBL/GenBank/DDBJ databases">
        <title>Caerostris darwini draft genome.</title>
        <authorList>
            <person name="Kono N."/>
            <person name="Arakawa K."/>
        </authorList>
    </citation>
    <scope>NUCLEOTIDE SEQUENCE [LARGE SCALE GENOMIC DNA]</scope>
</reference>
<evidence type="ECO:0000256" key="9">
    <source>
        <dbReference type="ARBA" id="ARBA00024017"/>
    </source>
</evidence>
<dbReference type="InterPro" id="IPR044536">
    <property type="entry name" value="PEX7"/>
</dbReference>
<dbReference type="PANTHER" id="PTHR46027:SF1">
    <property type="entry name" value="PEROXISOMAL TARGETING SIGNAL 2 RECEPTOR"/>
    <property type="match status" value="1"/>
</dbReference>
<name>A0AAV4PUF0_9ARAC</name>
<evidence type="ECO:0000256" key="8">
    <source>
        <dbReference type="ARBA" id="ARBA00023140"/>
    </source>
</evidence>
<accession>A0AAV4PUF0</accession>
<proteinExistence type="inferred from homology"/>
<comment type="caution">
    <text evidence="12">The sequence shown here is derived from an EMBL/GenBank/DDBJ whole genome shotgun (WGS) entry which is preliminary data.</text>
</comment>
<gene>
    <name evidence="12" type="primary">PEX7</name>
    <name evidence="12" type="ORF">CDAR_471631</name>
</gene>
<evidence type="ECO:0000256" key="2">
    <source>
        <dbReference type="ARBA" id="ARBA00004514"/>
    </source>
</evidence>
<feature type="repeat" description="WD" evidence="11">
    <location>
        <begin position="104"/>
        <end position="147"/>
    </location>
</feature>
<dbReference type="GO" id="GO:0005053">
    <property type="term" value="F:peroxisome matrix targeting signal-2 binding"/>
    <property type="evidence" value="ECO:0007669"/>
    <property type="project" value="InterPro"/>
</dbReference>
<keyword evidence="4" id="KW-0963">Cytoplasm</keyword>
<keyword evidence="3" id="KW-0813">Transport</keyword>